<feature type="domain" description="LysM" evidence="6">
    <location>
        <begin position="117"/>
        <end position="164"/>
    </location>
</feature>
<dbReference type="Gene3D" id="3.10.350.10">
    <property type="entry name" value="LysM domain"/>
    <property type="match status" value="3"/>
</dbReference>
<evidence type="ECO:0000256" key="3">
    <source>
        <dbReference type="ARBA" id="ARBA00044955"/>
    </source>
</evidence>
<dbReference type="RefSeq" id="XP_040716350.1">
    <property type="nucleotide sequence ID" value="XM_040862040.1"/>
</dbReference>
<dbReference type="SMART" id="SM00257">
    <property type="entry name" value="LysM"/>
    <property type="match status" value="3"/>
</dbReference>
<dbReference type="PANTHER" id="PTHR34997:SF1">
    <property type="entry name" value="PEPTIDOGLYCAN-BINDING LYSIN DOMAIN"/>
    <property type="match status" value="1"/>
</dbReference>
<feature type="chain" id="PRO_5013254438" description="LysM domain-containing protein" evidence="5">
    <location>
        <begin position="22"/>
        <end position="249"/>
    </location>
</feature>
<feature type="compositionally biased region" description="Low complexity" evidence="4">
    <location>
        <begin position="86"/>
        <end position="107"/>
    </location>
</feature>
<sequence length="249" mass="27086">MVTITLSSWAVSLLAFTYVEAVVLHPRSCSFSWPAESGDTCLSMAQAWGITESQFISFNPGVICASLIPGQDYCVEWDGSPPPMPSTTRTSVPPVTTTTTPTGPSPTQEGIAKDCEKYYLVKSGDTCQKIADTYKTFTLNQFYSWNPAVGKDCSSLWVDYYVCVAVKGTPDQPPPTTTPPPSDPNKPSPAQPNVNPKCNKWYLVSSGDTCQKISDAYKISLSTFYQWNPDVGSSCASLWLGYYVCVGSQ</sequence>
<dbReference type="InterPro" id="IPR052210">
    <property type="entry name" value="LysM1-like"/>
</dbReference>
<evidence type="ECO:0000313" key="8">
    <source>
        <dbReference type="Proteomes" id="UP000193689"/>
    </source>
</evidence>
<comment type="similarity">
    <text evidence="3">Belongs to the secreted LysM effector family.</text>
</comment>
<protein>
    <recommendedName>
        <fullName evidence="6">LysM domain-containing protein</fullName>
    </recommendedName>
</protein>
<feature type="compositionally biased region" description="Pro residues" evidence="4">
    <location>
        <begin position="171"/>
        <end position="190"/>
    </location>
</feature>
<reference evidence="7 8" key="1">
    <citation type="submission" date="2016-07" db="EMBL/GenBank/DDBJ databases">
        <title>Pervasive Adenine N6-methylation of Active Genes in Fungi.</title>
        <authorList>
            <consortium name="DOE Joint Genome Institute"/>
            <person name="Mondo S.J."/>
            <person name="Dannebaum R.O."/>
            <person name="Kuo R.C."/>
            <person name="Labutti K."/>
            <person name="Haridas S."/>
            <person name="Kuo A."/>
            <person name="Salamov A."/>
            <person name="Ahrendt S.R."/>
            <person name="Lipzen A."/>
            <person name="Sullivan W."/>
            <person name="Andreopoulos W.B."/>
            <person name="Clum A."/>
            <person name="Lindquist E."/>
            <person name="Daum C."/>
            <person name="Ramamoorthy G.K."/>
            <person name="Gryganskyi A."/>
            <person name="Culley D."/>
            <person name="Magnuson J.K."/>
            <person name="James T.Y."/>
            <person name="O'Malley M.A."/>
            <person name="Stajich J.E."/>
            <person name="Spatafora J.W."/>
            <person name="Visel A."/>
            <person name="Grigoriev I.V."/>
        </authorList>
    </citation>
    <scope>NUCLEOTIDE SEQUENCE [LARGE SCALE GENOMIC DNA]</scope>
    <source>
        <strain evidence="7 8">CBS 129021</strain>
    </source>
</reference>
<dbReference type="PANTHER" id="PTHR34997">
    <property type="entry name" value="AM15"/>
    <property type="match status" value="1"/>
</dbReference>
<dbReference type="Pfam" id="PF01476">
    <property type="entry name" value="LysM"/>
    <property type="match status" value="3"/>
</dbReference>
<evidence type="ECO:0000313" key="7">
    <source>
        <dbReference type="EMBL" id="ORY65198.1"/>
    </source>
</evidence>
<keyword evidence="5" id="KW-0732">Signal</keyword>
<evidence type="ECO:0000256" key="4">
    <source>
        <dbReference type="SAM" id="MobiDB-lite"/>
    </source>
</evidence>
<dbReference type="EMBL" id="MCFJ01000006">
    <property type="protein sequence ID" value="ORY65198.1"/>
    <property type="molecule type" value="Genomic_DNA"/>
</dbReference>
<feature type="region of interest" description="Disordered" evidence="4">
    <location>
        <begin position="171"/>
        <end position="194"/>
    </location>
</feature>
<dbReference type="InParanoid" id="A0A1Y2E0Y3"/>
<feature type="signal peptide" evidence="5">
    <location>
        <begin position="1"/>
        <end position="21"/>
    </location>
</feature>
<evidence type="ECO:0000256" key="1">
    <source>
        <dbReference type="ARBA" id="ARBA00022669"/>
    </source>
</evidence>
<dbReference type="GeneID" id="63778252"/>
<dbReference type="SUPFAM" id="SSF54106">
    <property type="entry name" value="LysM domain"/>
    <property type="match status" value="3"/>
</dbReference>
<name>A0A1Y2E0Y3_9PEZI</name>
<dbReference type="AlphaFoldDB" id="A0A1Y2E0Y3"/>
<feature type="domain" description="LysM" evidence="6">
    <location>
        <begin position="200"/>
        <end position="246"/>
    </location>
</feature>
<keyword evidence="2" id="KW-0843">Virulence</keyword>
<evidence type="ECO:0000259" key="6">
    <source>
        <dbReference type="PROSITE" id="PS51782"/>
    </source>
</evidence>
<evidence type="ECO:0000256" key="5">
    <source>
        <dbReference type="SAM" id="SignalP"/>
    </source>
</evidence>
<dbReference type="OrthoDB" id="2281372at2759"/>
<gene>
    <name evidence="7" type="ORF">BCR38DRAFT_457414</name>
</gene>
<accession>A0A1Y2E0Y3</accession>
<feature type="region of interest" description="Disordered" evidence="4">
    <location>
        <begin position="83"/>
        <end position="108"/>
    </location>
</feature>
<organism evidence="7 8">
    <name type="scientific">Pseudomassariella vexata</name>
    <dbReference type="NCBI Taxonomy" id="1141098"/>
    <lineage>
        <taxon>Eukaryota</taxon>
        <taxon>Fungi</taxon>
        <taxon>Dikarya</taxon>
        <taxon>Ascomycota</taxon>
        <taxon>Pezizomycotina</taxon>
        <taxon>Sordariomycetes</taxon>
        <taxon>Xylariomycetidae</taxon>
        <taxon>Amphisphaeriales</taxon>
        <taxon>Pseudomassariaceae</taxon>
        <taxon>Pseudomassariella</taxon>
    </lineage>
</organism>
<dbReference type="GO" id="GO:0008061">
    <property type="term" value="F:chitin binding"/>
    <property type="evidence" value="ECO:0007669"/>
    <property type="project" value="UniProtKB-KW"/>
</dbReference>
<evidence type="ECO:0000256" key="2">
    <source>
        <dbReference type="ARBA" id="ARBA00023026"/>
    </source>
</evidence>
<keyword evidence="8" id="KW-1185">Reference proteome</keyword>
<dbReference type="InterPro" id="IPR036779">
    <property type="entry name" value="LysM_dom_sf"/>
</dbReference>
<comment type="caution">
    <text evidence="7">The sequence shown here is derived from an EMBL/GenBank/DDBJ whole genome shotgun (WGS) entry which is preliminary data.</text>
</comment>
<dbReference type="STRING" id="1141098.A0A1Y2E0Y3"/>
<dbReference type="PROSITE" id="PS51782">
    <property type="entry name" value="LYSM"/>
    <property type="match status" value="3"/>
</dbReference>
<dbReference type="CDD" id="cd00118">
    <property type="entry name" value="LysM"/>
    <property type="match status" value="3"/>
</dbReference>
<keyword evidence="1" id="KW-0147">Chitin-binding</keyword>
<dbReference type="Proteomes" id="UP000193689">
    <property type="component" value="Unassembled WGS sequence"/>
</dbReference>
<feature type="domain" description="LysM" evidence="6">
    <location>
        <begin position="31"/>
        <end position="75"/>
    </location>
</feature>
<proteinExistence type="inferred from homology"/>
<dbReference type="InterPro" id="IPR018392">
    <property type="entry name" value="LysM"/>
</dbReference>